<evidence type="ECO:0000313" key="2">
    <source>
        <dbReference type="Proteomes" id="UP000324222"/>
    </source>
</evidence>
<dbReference type="AlphaFoldDB" id="A0A5B7EPN2"/>
<protein>
    <submittedName>
        <fullName evidence="1">Uncharacterized protein</fullName>
    </submittedName>
</protein>
<gene>
    <name evidence="1" type="ORF">E2C01_028513</name>
</gene>
<dbReference type="Proteomes" id="UP000324222">
    <property type="component" value="Unassembled WGS sequence"/>
</dbReference>
<organism evidence="1 2">
    <name type="scientific">Portunus trituberculatus</name>
    <name type="common">Swimming crab</name>
    <name type="synonym">Neptunus trituberculatus</name>
    <dbReference type="NCBI Taxonomy" id="210409"/>
    <lineage>
        <taxon>Eukaryota</taxon>
        <taxon>Metazoa</taxon>
        <taxon>Ecdysozoa</taxon>
        <taxon>Arthropoda</taxon>
        <taxon>Crustacea</taxon>
        <taxon>Multicrustacea</taxon>
        <taxon>Malacostraca</taxon>
        <taxon>Eumalacostraca</taxon>
        <taxon>Eucarida</taxon>
        <taxon>Decapoda</taxon>
        <taxon>Pleocyemata</taxon>
        <taxon>Brachyura</taxon>
        <taxon>Eubrachyura</taxon>
        <taxon>Portunoidea</taxon>
        <taxon>Portunidae</taxon>
        <taxon>Portuninae</taxon>
        <taxon>Portunus</taxon>
    </lineage>
</organism>
<comment type="caution">
    <text evidence="1">The sequence shown here is derived from an EMBL/GenBank/DDBJ whole genome shotgun (WGS) entry which is preliminary data.</text>
</comment>
<evidence type="ECO:0000313" key="1">
    <source>
        <dbReference type="EMBL" id="MPC35099.1"/>
    </source>
</evidence>
<sequence length="123" mass="13822">MLYRGKALYRPPLAATTYPRQITVCAEVARQSGTTWPPHLRPLLPSTLQAGVSFIEKSFFFTSLPITCQPTVSSLSVSRAESQQHYARTSGPGLVTPGVNVRRICSNLEEEEEEEKEEEKRKR</sequence>
<reference evidence="1 2" key="1">
    <citation type="submission" date="2019-05" db="EMBL/GenBank/DDBJ databases">
        <title>Another draft genome of Portunus trituberculatus and its Hox gene families provides insights of decapod evolution.</title>
        <authorList>
            <person name="Jeong J.-H."/>
            <person name="Song I."/>
            <person name="Kim S."/>
            <person name="Choi T."/>
            <person name="Kim D."/>
            <person name="Ryu S."/>
            <person name="Kim W."/>
        </authorList>
    </citation>
    <scope>NUCLEOTIDE SEQUENCE [LARGE SCALE GENOMIC DNA]</scope>
    <source>
        <tissue evidence="1">Muscle</tissue>
    </source>
</reference>
<keyword evidence="2" id="KW-1185">Reference proteome</keyword>
<dbReference type="EMBL" id="VSRR010003198">
    <property type="protein sequence ID" value="MPC35099.1"/>
    <property type="molecule type" value="Genomic_DNA"/>
</dbReference>
<accession>A0A5B7EPN2</accession>
<proteinExistence type="predicted"/>
<name>A0A5B7EPN2_PORTR</name>